<dbReference type="AlphaFoldDB" id="W9UWG8"/>
<dbReference type="InterPro" id="IPR024019">
    <property type="entry name" value="CHP04096"/>
</dbReference>
<gene>
    <name evidence="1" type="ORF">D791_01857</name>
</gene>
<organism evidence="1 2">
    <name type="scientific">Nitrincola nitratireducens</name>
    <dbReference type="NCBI Taxonomy" id="1229521"/>
    <lineage>
        <taxon>Bacteria</taxon>
        <taxon>Pseudomonadati</taxon>
        <taxon>Pseudomonadota</taxon>
        <taxon>Gammaproteobacteria</taxon>
        <taxon>Oceanospirillales</taxon>
        <taxon>Oceanospirillaceae</taxon>
        <taxon>Nitrincola</taxon>
    </lineage>
</organism>
<keyword evidence="1" id="KW-0489">Methyltransferase</keyword>
<dbReference type="OrthoDB" id="224775at2"/>
<dbReference type="RefSeq" id="WP_036510255.1">
    <property type="nucleotide sequence ID" value="NZ_AONB01000007.1"/>
</dbReference>
<dbReference type="STRING" id="1229521.D791_01857"/>
<dbReference type="InterPro" id="IPR029063">
    <property type="entry name" value="SAM-dependent_MTases_sf"/>
</dbReference>
<dbReference type="PATRIC" id="fig|1229521.3.peg.1884"/>
<dbReference type="NCBIfam" id="TIGR04096">
    <property type="entry name" value="dnd_rel_methyl"/>
    <property type="match status" value="1"/>
</dbReference>
<name>W9UWG8_9GAMM</name>
<evidence type="ECO:0000313" key="1">
    <source>
        <dbReference type="EMBL" id="EXJ11399.1"/>
    </source>
</evidence>
<protein>
    <submittedName>
        <fullName evidence="1">DNA phosphorothioation-associated putative methyltransferase</fullName>
    </submittedName>
</protein>
<sequence length="674" mass="77524">MDAKLFQELVKALKIGKTLPDATYLHKTALEKASCELFTLCSNVARALKVDTTEWDLVKLFRKEFKVAFLSYPDFYNESYPSLKQSILVDLSKLTSKITSYKDSDNPPILHRKELMVSVDDPLREHFESLTKEGELAGLYANPFKIGFKQTWERLIEQKGYNLKDGRIIKVNGDIARGNSYDELKVDRHLTAIIRYELSTPFKLLAKHNFLTGDYTIFDYGCGRGDDLRELEAHSLSATGWDPNFRPDAELVEADIVNIGFVINVIEDIDERIEALQRAYSLAKKFTVVSAMVAGESVISKFQPYRDGVLTSRNTFQKYYTQGELKVFIERTLDTDCLAIGPGVFLVFKDKLEEQNFLLNRNQRTHHWNHLTSDEKRGGSHELVFVKYRELLEQLWNKCLILGRLPASDEFDQFDALEEKVGSPKKALQIINSVSDILELEVAAKNRTEDLVVYFALNLFSGRPKFATMPERLKRDIKAFFGTYQSAIQTATEALFAISDTDLISESCLLAHSQLPSSDYRPNKHLIFHEKYLEKLPYSLRIYVGCAAQLFGELDDIQLIKIHIHTGKVSFLGYEGFEDTPLPLLKERVKVKLREQDVDYFDYVEPYNPPLLYWKSKFIDESFSDFKKQVSFDKRLAKTGIIEPSKDYGPKRIELDSLLKDQGLEVRGYRFYSI</sequence>
<proteinExistence type="predicted"/>
<dbReference type="EMBL" id="AONB01000007">
    <property type="protein sequence ID" value="EXJ11399.1"/>
    <property type="molecule type" value="Genomic_DNA"/>
</dbReference>
<accession>W9UWG8</accession>
<comment type="caution">
    <text evidence="1">The sequence shown here is derived from an EMBL/GenBank/DDBJ whole genome shotgun (WGS) entry which is preliminary data.</text>
</comment>
<dbReference type="SUPFAM" id="SSF53335">
    <property type="entry name" value="S-adenosyl-L-methionine-dependent methyltransferases"/>
    <property type="match status" value="1"/>
</dbReference>
<dbReference type="GO" id="GO:0032259">
    <property type="term" value="P:methylation"/>
    <property type="evidence" value="ECO:0007669"/>
    <property type="project" value="UniProtKB-KW"/>
</dbReference>
<dbReference type="GO" id="GO:0008168">
    <property type="term" value="F:methyltransferase activity"/>
    <property type="evidence" value="ECO:0007669"/>
    <property type="project" value="UniProtKB-KW"/>
</dbReference>
<evidence type="ECO:0000313" key="2">
    <source>
        <dbReference type="Proteomes" id="UP000019464"/>
    </source>
</evidence>
<reference evidence="1 2" key="2">
    <citation type="journal article" date="2015" name="Syst. Appl. Microbiol.">
        <title>Nitrincola nitratireducens sp. nov. isolated from a haloalkaline crater lake.</title>
        <authorList>
            <person name="Singh A."/>
            <person name="Vaidya B."/>
            <person name="Tanuku N.R."/>
            <person name="Pinnaka A.K."/>
        </authorList>
    </citation>
    <scope>NUCLEOTIDE SEQUENCE [LARGE SCALE GENOMIC DNA]</scope>
    <source>
        <strain evidence="1 2">AK23</strain>
    </source>
</reference>
<keyword evidence="1" id="KW-0808">Transferase</keyword>
<keyword evidence="2" id="KW-1185">Reference proteome</keyword>
<dbReference type="Proteomes" id="UP000019464">
    <property type="component" value="Unassembled WGS sequence"/>
</dbReference>
<reference evidence="2" key="1">
    <citation type="submission" date="2012-11" db="EMBL/GenBank/DDBJ databases">
        <authorList>
            <person name="Singh A."/>
            <person name="Pinnaka A.K."/>
            <person name="Vaidya B."/>
        </authorList>
    </citation>
    <scope>NUCLEOTIDE SEQUENCE [LARGE SCALE GENOMIC DNA]</scope>
    <source>
        <strain evidence="2">AK23</strain>
    </source>
</reference>